<feature type="domain" description="DDE Tnp4" evidence="8">
    <location>
        <begin position="173"/>
        <end position="337"/>
    </location>
</feature>
<gene>
    <name evidence="9" type="ORF">FWK35_00019427</name>
</gene>
<keyword evidence="5" id="KW-0479">Metal-binding</keyword>
<accession>A0A6G0Y5T2</accession>
<dbReference type="Proteomes" id="UP000478052">
    <property type="component" value="Unassembled WGS sequence"/>
</dbReference>
<protein>
    <submittedName>
        <fullName evidence="9">Protein ANTAGONIST OF LIKE HETEROCHROMATIN PROTEIN 1-like</fullName>
    </submittedName>
</protein>
<keyword evidence="7" id="KW-0539">Nucleus</keyword>
<reference evidence="9 10" key="1">
    <citation type="submission" date="2019-08" db="EMBL/GenBank/DDBJ databases">
        <title>Whole genome of Aphis craccivora.</title>
        <authorList>
            <person name="Voronova N.V."/>
            <person name="Shulinski R.S."/>
            <person name="Bandarenka Y.V."/>
            <person name="Zhorov D.G."/>
            <person name="Warner D."/>
        </authorList>
    </citation>
    <scope>NUCLEOTIDE SEQUENCE [LARGE SCALE GENOMIC DNA]</scope>
    <source>
        <strain evidence="9">180601</strain>
        <tissue evidence="9">Whole Body</tissue>
    </source>
</reference>
<organism evidence="9 10">
    <name type="scientific">Aphis craccivora</name>
    <name type="common">Cowpea aphid</name>
    <dbReference type="NCBI Taxonomy" id="307492"/>
    <lineage>
        <taxon>Eukaryota</taxon>
        <taxon>Metazoa</taxon>
        <taxon>Ecdysozoa</taxon>
        <taxon>Arthropoda</taxon>
        <taxon>Hexapoda</taxon>
        <taxon>Insecta</taxon>
        <taxon>Pterygota</taxon>
        <taxon>Neoptera</taxon>
        <taxon>Paraneoptera</taxon>
        <taxon>Hemiptera</taxon>
        <taxon>Sternorrhyncha</taxon>
        <taxon>Aphidomorpha</taxon>
        <taxon>Aphidoidea</taxon>
        <taxon>Aphididae</taxon>
        <taxon>Aphidini</taxon>
        <taxon>Aphis</taxon>
        <taxon>Aphis</taxon>
    </lineage>
</organism>
<sequence length="487" mass="56537">MSDTDDTCAAVVIACLTEKKKVKRKRKQRVWMKEWLKKRDQFSHDRLVAELKISSAVDYKNYLRMDADTFGELLEKIRPLIEKQCTYMRDPITAEQRLLSTLRYLVSGDSFEELKFQTAIAAQTLGKIIVETCEALIHVLKGYIKIPTNENDWKDIAKEFEKRWNFPHCIGAIDGKHITIRKPPGTGSYYFNYKQSFSIVLMAIVNANYEFIMVDVGANRRISDAGVFSNTQFCKRLVKNELYIPQPDNLPNSAIKQPYVLVGDDAFPLMDNLMKPFSRKKLTTEQAIFNYRLSRARRIVENAFGILSSRFRILLKEINLCPEKASLIVLACTHLHNYLRMKKVESYYQGGFDVENTITGEMVNADWKSDRLLLPLQQLSGRNTTVSAKEIRLNFSHFFNSEQGAVPWQNESIKAPPSDQRPFTTYSHSQTEAIDSGVQMYNMILCLPLHRCFPRLHRQFHQYCLMWKFLAIESLVIPQTRYNKYNN</sequence>
<keyword evidence="6" id="KW-0378">Hydrolase</keyword>
<evidence type="ECO:0000256" key="6">
    <source>
        <dbReference type="ARBA" id="ARBA00022801"/>
    </source>
</evidence>
<comment type="cofactor">
    <cofactor evidence="1">
        <name>a divalent metal cation</name>
        <dbReference type="ChEBI" id="CHEBI:60240"/>
    </cofactor>
</comment>
<evidence type="ECO:0000313" key="9">
    <source>
        <dbReference type="EMBL" id="KAF0749731.1"/>
    </source>
</evidence>
<evidence type="ECO:0000259" key="8">
    <source>
        <dbReference type="Pfam" id="PF13359"/>
    </source>
</evidence>
<keyword evidence="10" id="KW-1185">Reference proteome</keyword>
<dbReference type="PANTHER" id="PTHR22930">
    <property type="match status" value="1"/>
</dbReference>
<dbReference type="OrthoDB" id="6578142at2759"/>
<comment type="caution">
    <text evidence="9">The sequence shown here is derived from an EMBL/GenBank/DDBJ whole genome shotgun (WGS) entry which is preliminary data.</text>
</comment>
<evidence type="ECO:0000256" key="1">
    <source>
        <dbReference type="ARBA" id="ARBA00001968"/>
    </source>
</evidence>
<comment type="subcellular location">
    <subcellularLocation>
        <location evidence="2">Nucleus</location>
    </subcellularLocation>
</comment>
<evidence type="ECO:0000256" key="7">
    <source>
        <dbReference type="ARBA" id="ARBA00023242"/>
    </source>
</evidence>
<dbReference type="InterPro" id="IPR027806">
    <property type="entry name" value="HARBI1_dom"/>
</dbReference>
<evidence type="ECO:0000256" key="4">
    <source>
        <dbReference type="ARBA" id="ARBA00022722"/>
    </source>
</evidence>
<dbReference type="AlphaFoldDB" id="A0A6G0Y5T2"/>
<evidence type="ECO:0000256" key="2">
    <source>
        <dbReference type="ARBA" id="ARBA00004123"/>
    </source>
</evidence>
<dbReference type="GO" id="GO:0046872">
    <property type="term" value="F:metal ion binding"/>
    <property type="evidence" value="ECO:0007669"/>
    <property type="project" value="UniProtKB-KW"/>
</dbReference>
<comment type="similarity">
    <text evidence="3">Belongs to the HARBI1 family.</text>
</comment>
<dbReference type="GO" id="GO:0004518">
    <property type="term" value="F:nuclease activity"/>
    <property type="evidence" value="ECO:0007669"/>
    <property type="project" value="UniProtKB-KW"/>
</dbReference>
<dbReference type="GO" id="GO:0005634">
    <property type="term" value="C:nucleus"/>
    <property type="evidence" value="ECO:0007669"/>
    <property type="project" value="UniProtKB-SubCell"/>
</dbReference>
<dbReference type="EMBL" id="VUJU01005993">
    <property type="protein sequence ID" value="KAF0749731.1"/>
    <property type="molecule type" value="Genomic_DNA"/>
</dbReference>
<dbReference type="Pfam" id="PF13359">
    <property type="entry name" value="DDE_Tnp_4"/>
    <property type="match status" value="1"/>
</dbReference>
<name>A0A6G0Y5T2_APHCR</name>
<evidence type="ECO:0000256" key="3">
    <source>
        <dbReference type="ARBA" id="ARBA00006958"/>
    </source>
</evidence>
<dbReference type="InterPro" id="IPR045249">
    <property type="entry name" value="HARBI1-like"/>
</dbReference>
<evidence type="ECO:0000313" key="10">
    <source>
        <dbReference type="Proteomes" id="UP000478052"/>
    </source>
</evidence>
<dbReference type="PANTHER" id="PTHR22930:SF284">
    <property type="entry name" value="DDE TNP4 DOMAIN-CONTAINING PROTEIN"/>
    <property type="match status" value="1"/>
</dbReference>
<dbReference type="GO" id="GO:0016787">
    <property type="term" value="F:hydrolase activity"/>
    <property type="evidence" value="ECO:0007669"/>
    <property type="project" value="UniProtKB-KW"/>
</dbReference>
<proteinExistence type="inferred from homology"/>
<evidence type="ECO:0000256" key="5">
    <source>
        <dbReference type="ARBA" id="ARBA00022723"/>
    </source>
</evidence>
<keyword evidence="4" id="KW-0540">Nuclease</keyword>